<dbReference type="Gene3D" id="3.30.559.30">
    <property type="entry name" value="Nonribosomal peptide synthetase, condensation domain"/>
    <property type="match status" value="1"/>
</dbReference>
<sequence>MGDQRLELPPLSPEVYRWERSPADPLILQRRGNGAETTSGTKERNAKGDIDIWMLLTLHVHDIPTTTALSLSTLEKKLRAALLDIRFEHPEVACAALWDDRLGPLYQYVPPKDSEAALAWARKAIQVRATSQTGHDVRLEIEKQRKVDGTGATKPVTIYAVADVTDKNAPLISGTGLEILIHMNHLYWDGKAVRIFAGDLVRKLSQDLSSKHKKYRWGEEINNLNAPVLDVLKVDIRSLGDDFINAREKYARGVLRTQSSWGLKFNLGEGTPCSIFHSFTITESKGIISALKRRFGPKYTITHLGQAAVVLALLKANPPNDNVFGSQSFITTPPVDGRRWLQEDHAKQYYGVCLTGAVIEFEDVGCLMVDTNDKVAVIEALEKGCRITKEAYDRWMSNSFQLPLGISMYNFLANFSFPNQGPVPTMAGPLFVSDGVNDDFIPGDVVSPTTGQKLISLDRFIVFHNQYLPYMLLRLDSWKGASTLSLCYNDACYNAAEATSFLRDVVGYMMAVL</sequence>
<dbReference type="InterPro" id="IPR023213">
    <property type="entry name" value="CAT-like_dom_sf"/>
</dbReference>
<dbReference type="InterPro" id="IPR009992">
    <property type="entry name" value="Tri3/Sat12/Sat16/Mac1"/>
</dbReference>
<name>A0A5N5WH55_9EURO</name>
<proteinExistence type="inferred from homology"/>
<evidence type="ECO:0000313" key="4">
    <source>
        <dbReference type="Proteomes" id="UP000326565"/>
    </source>
</evidence>
<dbReference type="OrthoDB" id="2548233at2759"/>
<dbReference type="Gene3D" id="3.30.559.10">
    <property type="entry name" value="Chloramphenicol acetyltransferase-like domain"/>
    <property type="match status" value="1"/>
</dbReference>
<evidence type="ECO:0000256" key="1">
    <source>
        <dbReference type="ARBA" id="ARBA00006439"/>
    </source>
</evidence>
<dbReference type="PANTHER" id="PTHR42034">
    <property type="entry name" value="CHROMOSOME 7, WHOLE GENOME SHOTGUN SEQUENCE-RELATED"/>
    <property type="match status" value="1"/>
</dbReference>
<evidence type="ECO:0000313" key="3">
    <source>
        <dbReference type="EMBL" id="KAB8067761.1"/>
    </source>
</evidence>
<dbReference type="AlphaFoldDB" id="A0A5N5WH55"/>
<dbReference type="Proteomes" id="UP000326565">
    <property type="component" value="Unassembled WGS sequence"/>
</dbReference>
<dbReference type="Pfam" id="PF07428">
    <property type="entry name" value="Tri3"/>
    <property type="match status" value="1"/>
</dbReference>
<dbReference type="PANTHER" id="PTHR42034:SF1">
    <property type="entry name" value="CONDENSATION DOMAIN-CONTAINING PROTEIN"/>
    <property type="match status" value="1"/>
</dbReference>
<keyword evidence="4" id="KW-1185">Reference proteome</keyword>
<dbReference type="EMBL" id="ML732448">
    <property type="protein sequence ID" value="KAB8067761.1"/>
    <property type="molecule type" value="Genomic_DNA"/>
</dbReference>
<reference evidence="3 4" key="1">
    <citation type="submission" date="2019-04" db="EMBL/GenBank/DDBJ databases">
        <title>Friends and foes A comparative genomics study of 23 Aspergillus species from section Flavi.</title>
        <authorList>
            <consortium name="DOE Joint Genome Institute"/>
            <person name="Kjaerbolling I."/>
            <person name="Vesth T."/>
            <person name="Frisvad J.C."/>
            <person name="Nybo J.L."/>
            <person name="Theobald S."/>
            <person name="Kildgaard S."/>
            <person name="Isbrandt T."/>
            <person name="Kuo A."/>
            <person name="Sato A."/>
            <person name="Lyhne E.K."/>
            <person name="Kogle M.E."/>
            <person name="Wiebenga A."/>
            <person name="Kun R.S."/>
            <person name="Lubbers R.J."/>
            <person name="Makela M.R."/>
            <person name="Barry K."/>
            <person name="Chovatia M."/>
            <person name="Clum A."/>
            <person name="Daum C."/>
            <person name="Haridas S."/>
            <person name="He G."/>
            <person name="LaButti K."/>
            <person name="Lipzen A."/>
            <person name="Mondo S."/>
            <person name="Riley R."/>
            <person name="Salamov A."/>
            <person name="Simmons B.A."/>
            <person name="Magnuson J.K."/>
            <person name="Henrissat B."/>
            <person name="Mortensen U.H."/>
            <person name="Larsen T.O."/>
            <person name="Devries R.P."/>
            <person name="Grigoriev I.V."/>
            <person name="Machida M."/>
            <person name="Baker S.E."/>
            <person name="Andersen M.R."/>
        </authorList>
    </citation>
    <scope>NUCLEOTIDE SEQUENCE [LARGE SCALE GENOMIC DNA]</scope>
    <source>
        <strain evidence="3 4">CBS 151.66</strain>
    </source>
</reference>
<protein>
    <submittedName>
        <fullName evidence="3">15-O-acetyltransferase Tri3-domain-containing protein</fullName>
    </submittedName>
</protein>
<dbReference type="GO" id="GO:0043386">
    <property type="term" value="P:mycotoxin biosynthetic process"/>
    <property type="evidence" value="ECO:0007669"/>
    <property type="project" value="InterPro"/>
</dbReference>
<keyword evidence="2 3" id="KW-0808">Transferase</keyword>
<gene>
    <name evidence="3" type="ORF">BDV29DRAFT_163036</name>
</gene>
<accession>A0A5N5WH55</accession>
<organism evidence="3 4">
    <name type="scientific">Aspergillus leporis</name>
    <dbReference type="NCBI Taxonomy" id="41062"/>
    <lineage>
        <taxon>Eukaryota</taxon>
        <taxon>Fungi</taxon>
        <taxon>Dikarya</taxon>
        <taxon>Ascomycota</taxon>
        <taxon>Pezizomycotina</taxon>
        <taxon>Eurotiomycetes</taxon>
        <taxon>Eurotiomycetidae</taxon>
        <taxon>Eurotiales</taxon>
        <taxon>Aspergillaceae</taxon>
        <taxon>Aspergillus</taxon>
        <taxon>Aspergillus subgen. Circumdati</taxon>
    </lineage>
</organism>
<dbReference type="GO" id="GO:0016407">
    <property type="term" value="F:acetyltransferase activity"/>
    <property type="evidence" value="ECO:0007669"/>
    <property type="project" value="InterPro"/>
</dbReference>
<evidence type="ECO:0000256" key="2">
    <source>
        <dbReference type="ARBA" id="ARBA00022679"/>
    </source>
</evidence>
<comment type="similarity">
    <text evidence="1">Belongs to the trichothecene O-acetyltransferase family.</text>
</comment>